<evidence type="ECO:0000313" key="2">
    <source>
        <dbReference type="EMBL" id="PZF73755.1"/>
    </source>
</evidence>
<feature type="chain" id="PRO_5015973276" description="YD repeat-containing protein" evidence="1">
    <location>
        <begin position="21"/>
        <end position="1136"/>
    </location>
</feature>
<feature type="signal peptide" evidence="1">
    <location>
        <begin position="1"/>
        <end position="20"/>
    </location>
</feature>
<keyword evidence="3" id="KW-1185">Reference proteome</keyword>
<dbReference type="EMBL" id="QKTW01000010">
    <property type="protein sequence ID" value="PZF73755.1"/>
    <property type="molecule type" value="Genomic_DNA"/>
</dbReference>
<dbReference type="RefSeq" id="WP_110998205.1">
    <property type="nucleotide sequence ID" value="NZ_QKTW01000010.1"/>
</dbReference>
<dbReference type="AlphaFoldDB" id="A0A2W2AE64"/>
<dbReference type="OrthoDB" id="680656at2"/>
<gene>
    <name evidence="2" type="ORF">DN068_07090</name>
</gene>
<evidence type="ECO:0008006" key="4">
    <source>
        <dbReference type="Google" id="ProtNLM"/>
    </source>
</evidence>
<accession>A0A2W2AE64</accession>
<name>A0A2W2AE64_9BACT</name>
<proteinExistence type="predicted"/>
<evidence type="ECO:0000256" key="1">
    <source>
        <dbReference type="SAM" id="SignalP"/>
    </source>
</evidence>
<evidence type="ECO:0000313" key="3">
    <source>
        <dbReference type="Proteomes" id="UP000248745"/>
    </source>
</evidence>
<reference evidence="2 3" key="1">
    <citation type="submission" date="2018-06" db="EMBL/GenBank/DDBJ databases">
        <title>Mucibacter soli gen. nov., sp. nov., a new member of the family Chitinophagaceae producing mucin.</title>
        <authorList>
            <person name="Kim M.-K."/>
            <person name="Park S."/>
            <person name="Kim T.-S."/>
            <person name="Joung Y."/>
            <person name="Han J.-H."/>
            <person name="Kim S.B."/>
        </authorList>
    </citation>
    <scope>NUCLEOTIDE SEQUENCE [LARGE SCALE GENOMIC DNA]</scope>
    <source>
        <strain evidence="2 3">R1-15</strain>
    </source>
</reference>
<dbReference type="Proteomes" id="UP000248745">
    <property type="component" value="Unassembled WGS sequence"/>
</dbReference>
<keyword evidence="1" id="KW-0732">Signal</keyword>
<protein>
    <recommendedName>
        <fullName evidence="4">YD repeat-containing protein</fullName>
    </recommendedName>
</protein>
<organism evidence="2 3">
    <name type="scientific">Taibaiella soli</name>
    <dbReference type="NCBI Taxonomy" id="1649169"/>
    <lineage>
        <taxon>Bacteria</taxon>
        <taxon>Pseudomonadati</taxon>
        <taxon>Bacteroidota</taxon>
        <taxon>Chitinophagia</taxon>
        <taxon>Chitinophagales</taxon>
        <taxon>Chitinophagaceae</taxon>
        <taxon>Taibaiella</taxon>
    </lineage>
</organism>
<sequence length="1136" mass="125581">MKLKLLFAGLGLVSSAVLYAQNAPGPDAAQLPSTSIQGNASSRNGGSMDLFTGINNVNIPIYDYSLDGLDLGVSVSYCTQGIKVDQIASTIGLGWSLNANSYITREVHGIEDEMTIRAVNNNAPNNAIMAVPEQRGSWVSLPVPTPYYMQKESYQNDVFTAVLAGRVLTFTIQKDLATGQCQVAISPKCEVQIKMVLDGNDVNCNSLDTAVAQNMNQHVLTFEITDEQGNVFYFERGDHSSKDYKVPGLLDQFTYESVDSWRLNKIVTYTGAIVRYYYTEISHVYPYYKHCEVRETYPYTTSSIFNDSVKNSANPIHNPPTGDISMDTTTQYWVGVMSHISRIEYPNGTIVNFNMETDPNKLRCDLTSGPYVLNSISISSKLDNNISNSFKYVFNHYYSHAPHPNNTATSIAYGTSCNSIYNSYNEGSFGTYEMQTRLRLCLQSITKVGYDGVTVEPYYSFQYNATPLPPRLSPQQDYYGFYNNAVSWPLSYTTNNGQNFFNIPNVAVALHAVSIQTASGKNYSGMYGIDKSPNFTYTQAGVLTKVTNAMGGSQEFYYGITPLDNFDWTGYPLFSHLEAAGGFDGLIVDSVITKDGYNNSNDVTTVYTYSSGQRLLKGGHTWYPTIVNGAPGDPPPLTIYEKIYSNKFVAPQDCFRGSNHGYSVVQESTYGFGHALLGKIEYDFSNVISLDDPSMGNVKKIVPKGNDGQYNNDVFYYREPASVCKTKIGMLLGKKVYDNTNNVVGSTVNTYSYVVSNPNPIPGQYYADINHSTVSISYDYFYDDIANLTQTVQTKYYPNGSIQDVQSFAYDGRDNLLSATSTDSRGLQKSTLNTYSYGVNNQFLIGQQNTRVLGDGINYIVGYTISTEPGWHSGPNDLATWKTEHPLSAGAGYSPTATIDKHYTYDDNTNVIETSYENGKRYSASIWDSRIGQKVASVDNARFSQIAYTSFEGQVAASGVQDANKGNWEYDPSKIFYGTSATPSVTGRCHYKLGNSSISSVNQLEYGQDYVVSLWANTTPKYYQNGQLMSFPPSTASVGFPGSWALYSVIVTGTGNPFVLTSSSILTKIDELRMYPVGASMATTTYEPMIGPSSQCDARNNILYFEYDAMGRQTTVKDIDKNIIKYSKTVVQGQDN</sequence>
<comment type="caution">
    <text evidence="2">The sequence shown here is derived from an EMBL/GenBank/DDBJ whole genome shotgun (WGS) entry which is preliminary data.</text>
</comment>